<dbReference type="STRING" id="388467.A19Y_1136"/>
<dbReference type="eggNOG" id="COG0589">
    <property type="taxonomic scope" value="Bacteria"/>
</dbReference>
<dbReference type="Proteomes" id="UP000027395">
    <property type="component" value="Chromosome"/>
</dbReference>
<name>A0A073CEY6_PLAA1</name>
<keyword evidence="4" id="KW-1185">Reference proteome</keyword>
<dbReference type="HOGENOM" id="CLU_049301_16_1_3"/>
<dbReference type="RefSeq" id="WP_042152711.1">
    <property type="nucleotide sequence ID" value="NZ_CM002803.1"/>
</dbReference>
<sequence length="138" mass="14776">MFKTILFAVDQSREAHEAAVIVTNLVKTFGSSLYVLAVVEPNTEVTEPQPHPEQMSSPEAVADLLKQAQTLFSKDGIEAQILEKEGKPAFTICDVADEINANLIVMGSRGIGLTEDGAADSVTNRVINLSPCPVLIVP</sequence>
<dbReference type="AlphaFoldDB" id="A0A073CEY6"/>
<proteinExistence type="inferred from homology"/>
<gene>
    <name evidence="3" type="primary">uspA</name>
    <name evidence="3" type="ORF">A19Y_1136</name>
</gene>
<reference evidence="3 4" key="1">
    <citation type="journal article" date="2014" name="Appl. Environ. Microbiol.">
        <title>Elucidation of insertion elements encoded on plasmids and in vitro construction of shuttle vectors from the toxic cyanobacterium Planktothrix.</title>
        <authorList>
            <person name="Christiansen G."/>
            <person name="Goesmann A."/>
            <person name="Kurmayer R."/>
        </authorList>
    </citation>
    <scope>NUCLEOTIDE SEQUENCE [LARGE SCALE GENOMIC DNA]</scope>
    <source>
        <strain evidence="3 4">NIVA-CYA 126/8</strain>
    </source>
</reference>
<dbReference type="GeneID" id="77287355"/>
<dbReference type="Gene3D" id="3.40.50.620">
    <property type="entry name" value="HUPs"/>
    <property type="match status" value="1"/>
</dbReference>
<dbReference type="PANTHER" id="PTHR46268:SF6">
    <property type="entry name" value="UNIVERSAL STRESS PROTEIN UP12"/>
    <property type="match status" value="1"/>
</dbReference>
<accession>A0A073CEY6</accession>
<dbReference type="CDD" id="cd00293">
    <property type="entry name" value="USP-like"/>
    <property type="match status" value="1"/>
</dbReference>
<dbReference type="EMBL" id="CM002803">
    <property type="protein sequence ID" value="KEI66233.1"/>
    <property type="molecule type" value="Genomic_DNA"/>
</dbReference>
<dbReference type="PRINTS" id="PR01438">
    <property type="entry name" value="UNVRSLSTRESS"/>
</dbReference>
<dbReference type="InterPro" id="IPR006016">
    <property type="entry name" value="UspA"/>
</dbReference>
<evidence type="ECO:0000313" key="4">
    <source>
        <dbReference type="Proteomes" id="UP000027395"/>
    </source>
</evidence>
<protein>
    <submittedName>
        <fullName evidence="3">UspA</fullName>
    </submittedName>
</protein>
<comment type="similarity">
    <text evidence="1">Belongs to the universal stress protein A family.</text>
</comment>
<dbReference type="Pfam" id="PF00582">
    <property type="entry name" value="Usp"/>
    <property type="match status" value="1"/>
</dbReference>
<dbReference type="SUPFAM" id="SSF52402">
    <property type="entry name" value="Adenine nucleotide alpha hydrolases-like"/>
    <property type="match status" value="1"/>
</dbReference>
<organism evidence="3 4">
    <name type="scientific">Planktothrix agardhii (strain NIVA-CYA 126/8)</name>
    <dbReference type="NCBI Taxonomy" id="388467"/>
    <lineage>
        <taxon>Bacteria</taxon>
        <taxon>Bacillati</taxon>
        <taxon>Cyanobacteriota</taxon>
        <taxon>Cyanophyceae</taxon>
        <taxon>Oscillatoriophycideae</taxon>
        <taxon>Oscillatoriales</taxon>
        <taxon>Microcoleaceae</taxon>
        <taxon>Planktothrix</taxon>
    </lineage>
</organism>
<dbReference type="PANTHER" id="PTHR46268">
    <property type="entry name" value="STRESS RESPONSE PROTEIN NHAX"/>
    <property type="match status" value="1"/>
</dbReference>
<evidence type="ECO:0000313" key="3">
    <source>
        <dbReference type="EMBL" id="KEI66233.1"/>
    </source>
</evidence>
<dbReference type="InterPro" id="IPR006015">
    <property type="entry name" value="Universal_stress_UspA"/>
</dbReference>
<dbReference type="InterPro" id="IPR014729">
    <property type="entry name" value="Rossmann-like_a/b/a_fold"/>
</dbReference>
<dbReference type="PATRIC" id="fig|388467.6.peg.1080"/>
<evidence type="ECO:0000256" key="1">
    <source>
        <dbReference type="ARBA" id="ARBA00008791"/>
    </source>
</evidence>
<evidence type="ECO:0000259" key="2">
    <source>
        <dbReference type="Pfam" id="PF00582"/>
    </source>
</evidence>
<feature type="domain" description="UspA" evidence="2">
    <location>
        <begin position="1"/>
        <end position="138"/>
    </location>
</feature>